<dbReference type="AlphaFoldDB" id="A0A2S0HTY3"/>
<feature type="transmembrane region" description="Helical" evidence="1">
    <location>
        <begin position="77"/>
        <end position="98"/>
    </location>
</feature>
<keyword evidence="1" id="KW-1133">Transmembrane helix</keyword>
<gene>
    <name evidence="2" type="ORF">C5O00_02660</name>
</gene>
<accession>A0A2S0HTY3</accession>
<evidence type="ECO:0000313" key="3">
    <source>
        <dbReference type="Proteomes" id="UP000238442"/>
    </source>
</evidence>
<feature type="transmembrane region" description="Helical" evidence="1">
    <location>
        <begin position="49"/>
        <end position="71"/>
    </location>
</feature>
<dbReference type="KEGG" id="aue:C5O00_02660"/>
<keyword evidence="1" id="KW-0812">Transmembrane</keyword>
<name>A0A2S0HTY3_9FLAO</name>
<keyword evidence="1" id="KW-0472">Membrane</keyword>
<reference evidence="2 3" key="1">
    <citation type="submission" date="2018-02" db="EMBL/GenBank/DDBJ databases">
        <title>Genomic analysis of the strain RR4-38 isolated from a seawater recirculating aquaculture system.</title>
        <authorList>
            <person name="Kim Y.-S."/>
            <person name="Jang Y.H."/>
            <person name="Kim K.-H."/>
        </authorList>
    </citation>
    <scope>NUCLEOTIDE SEQUENCE [LARGE SCALE GENOMIC DNA]</scope>
    <source>
        <strain evidence="2 3">RR4-38</strain>
    </source>
</reference>
<dbReference type="EMBL" id="CP027062">
    <property type="protein sequence ID" value="AVI50129.1"/>
    <property type="molecule type" value="Genomic_DNA"/>
</dbReference>
<evidence type="ECO:0000313" key="2">
    <source>
        <dbReference type="EMBL" id="AVI50129.1"/>
    </source>
</evidence>
<protein>
    <submittedName>
        <fullName evidence="2">Uncharacterized protein</fullName>
    </submittedName>
</protein>
<keyword evidence="3" id="KW-1185">Reference proteome</keyword>
<sequence length="117" mass="13131">MKQTVTAIKETITDSSELGVLYARQELEHMQLKLFYKIASHTSGTAKKVVYGLLLLMTMTFSSIALALYLGTLLNSTALGFLVVSGMYILLIVTAFLLRRKIEKYIINELAQNFFDS</sequence>
<evidence type="ECO:0000256" key="1">
    <source>
        <dbReference type="SAM" id="Phobius"/>
    </source>
</evidence>
<dbReference type="OrthoDB" id="1144182at2"/>
<dbReference type="RefSeq" id="WP_105214712.1">
    <property type="nucleotide sequence ID" value="NZ_CP027062.1"/>
</dbReference>
<proteinExistence type="predicted"/>
<organism evidence="2 3">
    <name type="scientific">Pukyongia salina</name>
    <dbReference type="NCBI Taxonomy" id="2094025"/>
    <lineage>
        <taxon>Bacteria</taxon>
        <taxon>Pseudomonadati</taxon>
        <taxon>Bacteroidota</taxon>
        <taxon>Flavobacteriia</taxon>
        <taxon>Flavobacteriales</taxon>
        <taxon>Flavobacteriaceae</taxon>
        <taxon>Pukyongia</taxon>
    </lineage>
</organism>
<dbReference type="Proteomes" id="UP000238442">
    <property type="component" value="Chromosome"/>
</dbReference>